<dbReference type="AlphaFoldDB" id="A0A382F195"/>
<dbReference type="Gene3D" id="2.40.30.10">
    <property type="entry name" value="Translation factors"/>
    <property type="match status" value="1"/>
</dbReference>
<dbReference type="Pfam" id="PF16325">
    <property type="entry name" value="Peptidase_U32_C"/>
    <property type="match status" value="1"/>
</dbReference>
<organism evidence="5">
    <name type="scientific">marine metagenome</name>
    <dbReference type="NCBI Taxonomy" id="408172"/>
    <lineage>
        <taxon>unclassified sequences</taxon>
        <taxon>metagenomes</taxon>
        <taxon>ecological metagenomes</taxon>
    </lineage>
</organism>
<name>A0A382F195_9ZZZZ</name>
<comment type="similarity">
    <text evidence="3">Belongs to the peptidase U32 family.</text>
</comment>
<protein>
    <recommendedName>
        <fullName evidence="4">Peptidase family U32 C-terminal domain-containing protein</fullName>
    </recommendedName>
</protein>
<evidence type="ECO:0000256" key="2">
    <source>
        <dbReference type="ARBA" id="ARBA00022801"/>
    </source>
</evidence>
<accession>A0A382F195</accession>
<feature type="domain" description="Peptidase family U32 C-terminal" evidence="4">
    <location>
        <begin position="87"/>
        <end position="166"/>
    </location>
</feature>
<evidence type="ECO:0000259" key="4">
    <source>
        <dbReference type="Pfam" id="PF16325"/>
    </source>
</evidence>
<dbReference type="EMBL" id="UINC01047193">
    <property type="protein sequence ID" value="SVB56144.1"/>
    <property type="molecule type" value="Genomic_DNA"/>
</dbReference>
<evidence type="ECO:0000256" key="1">
    <source>
        <dbReference type="ARBA" id="ARBA00022670"/>
    </source>
</evidence>
<dbReference type="PANTHER" id="PTHR30217">
    <property type="entry name" value="PEPTIDASE U32 FAMILY"/>
    <property type="match status" value="1"/>
</dbReference>
<dbReference type="InterPro" id="IPR001539">
    <property type="entry name" value="Peptidase_U32"/>
</dbReference>
<evidence type="ECO:0000256" key="3">
    <source>
        <dbReference type="ARBA" id="ARBA00038374"/>
    </source>
</evidence>
<dbReference type="GO" id="GO:0006508">
    <property type="term" value="P:proteolysis"/>
    <property type="evidence" value="ECO:0007669"/>
    <property type="project" value="UniProtKB-KW"/>
</dbReference>
<proteinExistence type="inferred from homology"/>
<reference evidence="5" key="1">
    <citation type="submission" date="2018-05" db="EMBL/GenBank/DDBJ databases">
        <authorList>
            <person name="Lanie J.A."/>
            <person name="Ng W.-L."/>
            <person name="Kazmierczak K.M."/>
            <person name="Andrzejewski T.M."/>
            <person name="Davidsen T.M."/>
            <person name="Wayne K.J."/>
            <person name="Tettelin H."/>
            <person name="Glass J.I."/>
            <person name="Rusch D."/>
            <person name="Podicherti R."/>
            <person name="Tsui H.-C.T."/>
            <person name="Winkler M.E."/>
        </authorList>
    </citation>
    <scope>NUCLEOTIDE SEQUENCE</scope>
</reference>
<sequence length="178" mass="20249">MLDDIQKAGVCSFKIEGRTKSEYYAAMCTRSYRKAIDDMASGKVFDPQNLKDLLALSNRSYTTGFYTRNPREFGENFTDGRSKELTHKAVGTLVSYDKSRGLLSFECKNKIEVGNEIQIISPDKVETVQLSELRNEKDLRVEVGHGGLGRFSFPFDHDPGEFAIIRRPIYEVELSNYL</sequence>
<dbReference type="InterPro" id="IPR051454">
    <property type="entry name" value="RNA/ubiquinone_mod_enzymes"/>
</dbReference>
<keyword evidence="2" id="KW-0378">Hydrolase</keyword>
<keyword evidence="1" id="KW-0645">Protease</keyword>
<evidence type="ECO:0000313" key="5">
    <source>
        <dbReference type="EMBL" id="SVB56144.1"/>
    </source>
</evidence>
<dbReference type="InterPro" id="IPR032525">
    <property type="entry name" value="Peptidase_U32_C"/>
</dbReference>
<gene>
    <name evidence="5" type="ORF">METZ01_LOCUS208998</name>
</gene>
<dbReference type="GO" id="GO:0008233">
    <property type="term" value="F:peptidase activity"/>
    <property type="evidence" value="ECO:0007669"/>
    <property type="project" value="UniProtKB-KW"/>
</dbReference>
<dbReference type="PANTHER" id="PTHR30217:SF6">
    <property type="entry name" value="TRNA HYDROXYLATION PROTEIN P"/>
    <property type="match status" value="1"/>
</dbReference>
<dbReference type="Pfam" id="PF01136">
    <property type="entry name" value="Peptidase_U32"/>
    <property type="match status" value="1"/>
</dbReference>